<organism evidence="1 2">
    <name type="scientific">Clostridium botulinum</name>
    <dbReference type="NCBI Taxonomy" id="1491"/>
    <lineage>
        <taxon>Bacteria</taxon>
        <taxon>Bacillati</taxon>
        <taxon>Bacillota</taxon>
        <taxon>Clostridia</taxon>
        <taxon>Eubacteriales</taxon>
        <taxon>Clostridiaceae</taxon>
        <taxon>Clostridium</taxon>
    </lineage>
</organism>
<evidence type="ECO:0000313" key="2">
    <source>
        <dbReference type="Proteomes" id="UP000473089"/>
    </source>
</evidence>
<gene>
    <name evidence="1" type="ORF">EXM42_03400</name>
</gene>
<dbReference type="EMBL" id="SGJP01000005">
    <property type="protein sequence ID" value="NFA59473.1"/>
    <property type="molecule type" value="Genomic_DNA"/>
</dbReference>
<proteinExistence type="predicted"/>
<name>A0A6M0SWF0_CLOBO</name>
<comment type="caution">
    <text evidence="1">The sequence shown here is derived from an EMBL/GenBank/DDBJ whole genome shotgun (WGS) entry which is preliminary data.</text>
</comment>
<reference evidence="1 2" key="1">
    <citation type="submission" date="2019-02" db="EMBL/GenBank/DDBJ databases">
        <title>Genome sequencing of Clostridium botulinum clinical isolates.</title>
        <authorList>
            <person name="Brunt J."/>
            <person name="Van Vliet A.H.M."/>
            <person name="Stringer S.C."/>
            <person name="Grant K.A."/>
            <person name="Carter A.C."/>
            <person name="Peck M.W."/>
        </authorList>
    </citation>
    <scope>NUCLEOTIDE SEQUENCE [LARGE SCALE GENOMIC DNA]</scope>
    <source>
        <strain evidence="1 2">R1125/03</strain>
    </source>
</reference>
<dbReference type="AlphaFoldDB" id="A0A6M0SWF0"/>
<dbReference type="Proteomes" id="UP000473089">
    <property type="component" value="Unassembled WGS sequence"/>
</dbReference>
<evidence type="ECO:0000313" key="1">
    <source>
        <dbReference type="EMBL" id="NFA59473.1"/>
    </source>
</evidence>
<sequence>MKIESYLEKLEGNSKRHVLLIMTPKDEYPNQFSYDEYFNLEESILDKPKSYVGIYDKNQDEIMQYVVFRLFLKPMICDKYRLSNRTITKVKRIKKEEIVSFFVAKSFYDTVPSGEKTQDEAIDYGITKGEEFLKEFPLDKFEYASVALDKDSDEANTLISLDFTNKNDKYYFDYVYVC</sequence>
<accession>A0A6M0SWF0</accession>
<protein>
    <submittedName>
        <fullName evidence="1">Uncharacterized protein</fullName>
    </submittedName>
</protein>